<dbReference type="Proteomes" id="UP000249886">
    <property type="component" value="Unassembled WGS sequence"/>
</dbReference>
<evidence type="ECO:0000256" key="4">
    <source>
        <dbReference type="ARBA" id="ARBA00022741"/>
    </source>
</evidence>
<evidence type="ECO:0000313" key="11">
    <source>
        <dbReference type="EMBL" id="SPW24420.1"/>
    </source>
</evidence>
<dbReference type="PROSITE" id="PS50011">
    <property type="entry name" value="PROTEIN_KINASE_DOM"/>
    <property type="match status" value="1"/>
</dbReference>
<evidence type="ECO:0000256" key="5">
    <source>
        <dbReference type="ARBA" id="ARBA00022777"/>
    </source>
</evidence>
<feature type="compositionally biased region" description="Low complexity" evidence="8">
    <location>
        <begin position="404"/>
        <end position="434"/>
    </location>
</feature>
<keyword evidence="5 11" id="KW-0418">Kinase</keyword>
<name>A0A6G9D864_9CORY</name>
<dbReference type="Pfam" id="PF00069">
    <property type="entry name" value="Pkinase"/>
    <property type="match status" value="1"/>
</dbReference>
<keyword evidence="9" id="KW-0472">Membrane</keyword>
<keyword evidence="3 11" id="KW-0808">Transferase</keyword>
<dbReference type="InterPro" id="IPR000719">
    <property type="entry name" value="Prot_kinase_dom"/>
</dbReference>
<dbReference type="InterPro" id="IPR017441">
    <property type="entry name" value="Protein_kinase_ATP_BS"/>
</dbReference>
<feature type="compositionally biased region" description="Polar residues" evidence="8">
    <location>
        <begin position="435"/>
        <end position="460"/>
    </location>
</feature>
<dbReference type="EC" id="2.7.11.1" evidence="1"/>
<dbReference type="GO" id="GO:0005524">
    <property type="term" value="F:ATP binding"/>
    <property type="evidence" value="ECO:0007669"/>
    <property type="project" value="UniProtKB-UniRule"/>
</dbReference>
<evidence type="ECO:0000256" key="9">
    <source>
        <dbReference type="SAM" id="Phobius"/>
    </source>
</evidence>
<proteinExistence type="predicted"/>
<evidence type="ECO:0000256" key="1">
    <source>
        <dbReference type="ARBA" id="ARBA00012513"/>
    </source>
</evidence>
<reference evidence="11 12" key="1">
    <citation type="submission" date="2018-06" db="EMBL/GenBank/DDBJ databases">
        <authorList>
            <consortium name="Pathogen Informatics"/>
            <person name="Doyle S."/>
        </authorList>
    </citation>
    <scope>NUCLEOTIDE SEQUENCE [LARGE SCALE GENOMIC DNA]</scope>
    <source>
        <strain evidence="11 12">NCTC10254</strain>
    </source>
</reference>
<keyword evidence="6 7" id="KW-0067">ATP-binding</keyword>
<feature type="compositionally biased region" description="Low complexity" evidence="8">
    <location>
        <begin position="522"/>
        <end position="531"/>
    </location>
</feature>
<dbReference type="GeneID" id="84574760"/>
<dbReference type="InterPro" id="IPR008271">
    <property type="entry name" value="Ser/Thr_kinase_AS"/>
</dbReference>
<organism evidence="11 12">
    <name type="scientific">Corynebacterium matruchotii</name>
    <dbReference type="NCBI Taxonomy" id="43768"/>
    <lineage>
        <taxon>Bacteria</taxon>
        <taxon>Bacillati</taxon>
        <taxon>Actinomycetota</taxon>
        <taxon>Actinomycetes</taxon>
        <taxon>Mycobacteriales</taxon>
        <taxon>Corynebacteriaceae</taxon>
        <taxon>Corynebacterium</taxon>
    </lineage>
</organism>
<keyword evidence="2" id="KW-0723">Serine/threonine-protein kinase</keyword>
<feature type="compositionally biased region" description="Low complexity" evidence="8">
    <location>
        <begin position="461"/>
        <end position="471"/>
    </location>
</feature>
<sequence>MSEQDMLQDLLGDEYLLNWVVGNGGMSTVWLADDIENEREVAVKVLRPEFSDNVEFLSRFRNEALASEDIRNDNVVETYNYKEVTDDSGRTFCFIVMEFIRGESLADMLIRKGSLLEPDALDILEQAAHGLAAIHERGLVHRDIKPGNLLITQNGKVKITDFGIAKAAAAAPLTRTGMVVGTAQYVSPEQAQGKDVTTATDVYSLGVVGYEMLAGKRPFSGDSSVSVAIAHINQAPPALPTSISAPTRELIGIALRKEPEHRYSDGAELEKAVAAARLGKRPPQPVGVATPSQSMEETSATAQTSQIPATDATTIAPQETTGPRTNPPTTPPARANNVPARAASATIAPPRKPRPHPQPEPEEESRTTGLITGIGISIVLAIAVIVGMYYFSGGKWTGKQQPKSSSVVATTTSSSPRTVTVTQDTPVQQAPQVPDNYTNNNQYEAPSQPTVQHNNQSTVGTPSYQPTYAQPTPTPTVVITDLPTAVPTAVQPPVVTEPTAQPDPGDGNGGGGNGGGGGGGQNNQNNPGANQ</sequence>
<feature type="domain" description="Protein kinase" evidence="10">
    <location>
        <begin position="15"/>
        <end position="278"/>
    </location>
</feature>
<evidence type="ECO:0000259" key="10">
    <source>
        <dbReference type="PROSITE" id="PS50011"/>
    </source>
</evidence>
<gene>
    <name evidence="11" type="primary">pknA</name>
    <name evidence="11" type="ORF">NCTC10254_00799</name>
</gene>
<protein>
    <recommendedName>
        <fullName evidence="1">non-specific serine/threonine protein kinase</fullName>
        <ecNumber evidence="1">2.7.11.1</ecNumber>
    </recommendedName>
</protein>
<dbReference type="GO" id="GO:0004674">
    <property type="term" value="F:protein serine/threonine kinase activity"/>
    <property type="evidence" value="ECO:0007669"/>
    <property type="project" value="UniProtKB-KW"/>
</dbReference>
<feature type="region of interest" description="Disordered" evidence="8">
    <location>
        <begin position="396"/>
        <end position="531"/>
    </location>
</feature>
<dbReference type="RefSeq" id="WP_005520409.1">
    <property type="nucleotide sequence ID" value="NZ_CAUOLB010000010.1"/>
</dbReference>
<keyword evidence="9" id="KW-0812">Transmembrane</keyword>
<feature type="binding site" evidence="7">
    <location>
        <position position="44"/>
    </location>
    <ligand>
        <name>ATP</name>
        <dbReference type="ChEBI" id="CHEBI:30616"/>
    </ligand>
</feature>
<feature type="compositionally biased region" description="Low complexity" evidence="8">
    <location>
        <begin position="483"/>
        <end position="505"/>
    </location>
</feature>
<evidence type="ECO:0000313" key="12">
    <source>
        <dbReference type="Proteomes" id="UP000249886"/>
    </source>
</evidence>
<dbReference type="FunFam" id="1.10.510.10:FF:000021">
    <property type="entry name" value="Serine/threonine protein kinase"/>
    <property type="match status" value="1"/>
</dbReference>
<dbReference type="AlphaFoldDB" id="A0A6G9D864"/>
<feature type="compositionally biased region" description="Polar residues" evidence="8">
    <location>
        <begin position="290"/>
        <end position="319"/>
    </location>
</feature>
<accession>A0A6G9D864</accession>
<dbReference type="Gene3D" id="1.10.510.10">
    <property type="entry name" value="Transferase(Phosphotransferase) domain 1"/>
    <property type="match status" value="1"/>
</dbReference>
<evidence type="ECO:0000256" key="8">
    <source>
        <dbReference type="SAM" id="MobiDB-lite"/>
    </source>
</evidence>
<evidence type="ECO:0000256" key="2">
    <source>
        <dbReference type="ARBA" id="ARBA00022527"/>
    </source>
</evidence>
<evidence type="ECO:0000256" key="3">
    <source>
        <dbReference type="ARBA" id="ARBA00022679"/>
    </source>
</evidence>
<dbReference type="PROSITE" id="PS00108">
    <property type="entry name" value="PROTEIN_KINASE_ST"/>
    <property type="match status" value="1"/>
</dbReference>
<comment type="caution">
    <text evidence="11">The sequence shown here is derived from an EMBL/GenBank/DDBJ whole genome shotgun (WGS) entry which is preliminary data.</text>
</comment>
<dbReference type="Gene3D" id="3.30.200.20">
    <property type="entry name" value="Phosphorylase Kinase, domain 1"/>
    <property type="match status" value="1"/>
</dbReference>
<dbReference type="PANTHER" id="PTHR43289">
    <property type="entry name" value="MITOGEN-ACTIVATED PROTEIN KINASE KINASE KINASE 20-RELATED"/>
    <property type="match status" value="1"/>
</dbReference>
<dbReference type="EMBL" id="UARK01000001">
    <property type="protein sequence ID" value="SPW24420.1"/>
    <property type="molecule type" value="Genomic_DNA"/>
</dbReference>
<dbReference type="PROSITE" id="PS00107">
    <property type="entry name" value="PROTEIN_KINASE_ATP"/>
    <property type="match status" value="1"/>
</dbReference>
<feature type="compositionally biased region" description="Gly residues" evidence="8">
    <location>
        <begin position="506"/>
        <end position="521"/>
    </location>
</feature>
<feature type="region of interest" description="Disordered" evidence="8">
    <location>
        <begin position="277"/>
        <end position="368"/>
    </location>
</feature>
<keyword evidence="9" id="KW-1133">Transmembrane helix</keyword>
<keyword evidence="4 7" id="KW-0547">Nucleotide-binding</keyword>
<dbReference type="SUPFAM" id="SSF56112">
    <property type="entry name" value="Protein kinase-like (PK-like)"/>
    <property type="match status" value="1"/>
</dbReference>
<dbReference type="PANTHER" id="PTHR43289:SF6">
    <property type="entry name" value="SERINE_THREONINE-PROTEIN KINASE NEKL-3"/>
    <property type="match status" value="1"/>
</dbReference>
<dbReference type="SMART" id="SM00220">
    <property type="entry name" value="S_TKc"/>
    <property type="match status" value="1"/>
</dbReference>
<dbReference type="InterPro" id="IPR011009">
    <property type="entry name" value="Kinase-like_dom_sf"/>
</dbReference>
<feature type="compositionally biased region" description="Low complexity" evidence="8">
    <location>
        <begin position="332"/>
        <end position="346"/>
    </location>
</feature>
<feature type="transmembrane region" description="Helical" evidence="9">
    <location>
        <begin position="370"/>
        <end position="391"/>
    </location>
</feature>
<dbReference type="CDD" id="cd14014">
    <property type="entry name" value="STKc_PknB_like"/>
    <property type="match status" value="1"/>
</dbReference>
<evidence type="ECO:0000256" key="7">
    <source>
        <dbReference type="PROSITE-ProRule" id="PRU10141"/>
    </source>
</evidence>
<evidence type="ECO:0000256" key="6">
    <source>
        <dbReference type="ARBA" id="ARBA00022840"/>
    </source>
</evidence>